<dbReference type="PROSITE" id="PS50113">
    <property type="entry name" value="PAC"/>
    <property type="match status" value="1"/>
</dbReference>
<protein>
    <submittedName>
        <fullName evidence="6">PAS domain S-box/diguanylate cyclase (GGDEF) domain-containing protein</fullName>
    </submittedName>
</protein>
<keyword evidence="1" id="KW-1133">Transmembrane helix</keyword>
<accession>I4D0T8</accession>
<dbReference type="eggNOG" id="COG5001">
    <property type="taxonomic scope" value="Bacteria"/>
</dbReference>
<dbReference type="Pfam" id="PF13426">
    <property type="entry name" value="PAS_9"/>
    <property type="match status" value="1"/>
</dbReference>
<dbReference type="InterPro" id="IPR001610">
    <property type="entry name" value="PAC"/>
</dbReference>
<dbReference type="SMART" id="SM00086">
    <property type="entry name" value="PAC"/>
    <property type="match status" value="2"/>
</dbReference>
<dbReference type="PROSITE" id="PS50883">
    <property type="entry name" value="EAL"/>
    <property type="match status" value="1"/>
</dbReference>
<dbReference type="PROSITE" id="PS50112">
    <property type="entry name" value="PAS"/>
    <property type="match status" value="2"/>
</dbReference>
<sequence>MKKIVSRPSFAGIFMMVSLIISLGIIVYTIYLNERIESVLLHVFTICIMVINLGLIFLYFWKRQHEVCRRKKDQDELEQQQAINRHCEYLAKYANDIILLLNEDLRIVYANERAVLTYGYELDELYQLDSIVDLRPPEQREEIKHLIQDEGADGVVYNTIHQRKDRSTFPIEVSLRSIVVEGKKYYQAINRDVTERKKVENALKEQLHFLQKLINTIPNPIFYKGSNGLYRGCNTAFEEYLGLPKDEIVGKSVYDLSPKELADKYAEMDSVLFNKPEVQTYESSVVYADGTWHDVIFNKASYLNSEGVIAGLVGVIIDITERKQMEERLQYLATHDSLTNIPNRYYLEENLKRVVVKAKRGIYSFLLFIDLDNFKLVNDTLGHQAGDNLLITLVNILKSHLTEEDFLARLGGDEFVVLLEGASVDRGTKVAETLRRAIDENNFGPLSHDLSCNLTVSIGVAKIDGSLDYQKILSLADTALYSAKDKGRNQVIFIDSTSKMSTLLTQTSEIATLLVKALKENMFVLYYQPVFTMDGSISHYEALIRIHCQGQLISPNDFIPVAERFGLMPQIDQWVVKAALETLQQYPQIKIFVNISGMSLEDADFLEYIETSIRESGVSPSRIGFEITETSAVKDFIRAEHWIEWLKRLGCQFALDDFGMGFSSFTYLRMLPVDYLKIDGSFVRNMDKDPTQRALIVAINDVAHTLGKKTVAEFVENKEIFEALKSLNVDLVQGYYLGRPASLPQDIE</sequence>
<dbReference type="InterPro" id="IPR043128">
    <property type="entry name" value="Rev_trsase/Diguanyl_cyclase"/>
</dbReference>
<dbReference type="InterPro" id="IPR029787">
    <property type="entry name" value="Nucleotide_cyclase"/>
</dbReference>
<dbReference type="SMART" id="SM00052">
    <property type="entry name" value="EAL"/>
    <property type="match status" value="1"/>
</dbReference>
<dbReference type="PANTHER" id="PTHR44757">
    <property type="entry name" value="DIGUANYLATE CYCLASE DGCP"/>
    <property type="match status" value="1"/>
</dbReference>
<dbReference type="InterPro" id="IPR000700">
    <property type="entry name" value="PAS-assoc_C"/>
</dbReference>
<dbReference type="HOGENOM" id="CLU_000445_70_50_9"/>
<feature type="domain" description="PAS" evidence="2">
    <location>
        <begin position="206"/>
        <end position="256"/>
    </location>
</feature>
<dbReference type="Pfam" id="PF00990">
    <property type="entry name" value="GGDEF"/>
    <property type="match status" value="1"/>
</dbReference>
<feature type="domain" description="GGDEF" evidence="5">
    <location>
        <begin position="362"/>
        <end position="496"/>
    </location>
</feature>
<dbReference type="NCBIfam" id="TIGR00229">
    <property type="entry name" value="sensory_box"/>
    <property type="match status" value="2"/>
</dbReference>
<dbReference type="SUPFAM" id="SSF141868">
    <property type="entry name" value="EAL domain-like"/>
    <property type="match status" value="1"/>
</dbReference>
<evidence type="ECO:0000259" key="4">
    <source>
        <dbReference type="PROSITE" id="PS50883"/>
    </source>
</evidence>
<dbReference type="InterPro" id="IPR052155">
    <property type="entry name" value="Biofilm_reg_signaling"/>
</dbReference>
<dbReference type="InterPro" id="IPR013656">
    <property type="entry name" value="PAS_4"/>
</dbReference>
<evidence type="ECO:0000313" key="6">
    <source>
        <dbReference type="EMBL" id="AFM39412.1"/>
    </source>
</evidence>
<dbReference type="Gene3D" id="3.30.70.270">
    <property type="match status" value="1"/>
</dbReference>
<evidence type="ECO:0000256" key="1">
    <source>
        <dbReference type="SAM" id="Phobius"/>
    </source>
</evidence>
<feature type="domain" description="PAS" evidence="2">
    <location>
        <begin position="94"/>
        <end position="154"/>
    </location>
</feature>
<dbReference type="Gene3D" id="3.20.20.450">
    <property type="entry name" value="EAL domain"/>
    <property type="match status" value="1"/>
</dbReference>
<dbReference type="InterPro" id="IPR001633">
    <property type="entry name" value="EAL_dom"/>
</dbReference>
<dbReference type="KEGG" id="dai:Desaci_0340"/>
<keyword evidence="1" id="KW-0472">Membrane</keyword>
<dbReference type="EMBL" id="CP003639">
    <property type="protein sequence ID" value="AFM39412.1"/>
    <property type="molecule type" value="Genomic_DNA"/>
</dbReference>
<dbReference type="SUPFAM" id="SSF55785">
    <property type="entry name" value="PYP-like sensor domain (PAS domain)"/>
    <property type="match status" value="2"/>
</dbReference>
<reference evidence="6 7" key="1">
    <citation type="journal article" date="2012" name="J. Bacteriol.">
        <title>Complete genome sequences of Desulfosporosinus orientis DSM765T, Desulfosporosinus youngiae DSM17734T, Desulfosporosinus meridiei DSM13257T, and Desulfosporosinus acidiphilus DSM22704T.</title>
        <authorList>
            <person name="Pester M."/>
            <person name="Brambilla E."/>
            <person name="Alazard D."/>
            <person name="Rattei T."/>
            <person name="Weinmaier T."/>
            <person name="Han J."/>
            <person name="Lucas S."/>
            <person name="Lapidus A."/>
            <person name="Cheng J.F."/>
            <person name="Goodwin L."/>
            <person name="Pitluck S."/>
            <person name="Peters L."/>
            <person name="Ovchinnikova G."/>
            <person name="Teshima H."/>
            <person name="Detter J.C."/>
            <person name="Han C.S."/>
            <person name="Tapia R."/>
            <person name="Land M.L."/>
            <person name="Hauser L."/>
            <person name="Kyrpides N.C."/>
            <person name="Ivanova N.N."/>
            <person name="Pagani I."/>
            <person name="Huntmann M."/>
            <person name="Wei C.L."/>
            <person name="Davenport K.W."/>
            <person name="Daligault H."/>
            <person name="Chain P.S."/>
            <person name="Chen A."/>
            <person name="Mavromatis K."/>
            <person name="Markowitz V."/>
            <person name="Szeto E."/>
            <person name="Mikhailova N."/>
            <person name="Pati A."/>
            <person name="Wagner M."/>
            <person name="Woyke T."/>
            <person name="Ollivier B."/>
            <person name="Klenk H.P."/>
            <person name="Spring S."/>
            <person name="Loy A."/>
        </authorList>
    </citation>
    <scope>NUCLEOTIDE SEQUENCE [LARGE SCALE GENOMIC DNA]</scope>
    <source>
        <strain evidence="7">DSM 22704 / JCM 16185 / SJ4</strain>
    </source>
</reference>
<keyword evidence="1" id="KW-0812">Transmembrane</keyword>
<dbReference type="Proteomes" id="UP000002892">
    <property type="component" value="Chromosome"/>
</dbReference>
<dbReference type="RefSeq" id="WP_014825426.1">
    <property type="nucleotide sequence ID" value="NC_018068.1"/>
</dbReference>
<dbReference type="NCBIfam" id="TIGR00254">
    <property type="entry name" value="GGDEF"/>
    <property type="match status" value="1"/>
</dbReference>
<dbReference type="InterPro" id="IPR000014">
    <property type="entry name" value="PAS"/>
</dbReference>
<dbReference type="InterPro" id="IPR000160">
    <property type="entry name" value="GGDEF_dom"/>
</dbReference>
<dbReference type="STRING" id="646529.Desaci_0340"/>
<dbReference type="FunFam" id="3.30.70.270:FF:000001">
    <property type="entry name" value="Diguanylate cyclase domain protein"/>
    <property type="match status" value="1"/>
</dbReference>
<dbReference type="CDD" id="cd01949">
    <property type="entry name" value="GGDEF"/>
    <property type="match status" value="1"/>
</dbReference>
<dbReference type="Pfam" id="PF08448">
    <property type="entry name" value="PAS_4"/>
    <property type="match status" value="1"/>
</dbReference>
<dbReference type="PROSITE" id="PS50887">
    <property type="entry name" value="GGDEF"/>
    <property type="match status" value="1"/>
</dbReference>
<feature type="domain" description="EAL" evidence="4">
    <location>
        <begin position="507"/>
        <end position="748"/>
    </location>
</feature>
<dbReference type="CDD" id="cd01948">
    <property type="entry name" value="EAL"/>
    <property type="match status" value="1"/>
</dbReference>
<dbReference type="InterPro" id="IPR035919">
    <property type="entry name" value="EAL_sf"/>
</dbReference>
<dbReference type="SMART" id="SM00267">
    <property type="entry name" value="GGDEF"/>
    <property type="match status" value="1"/>
</dbReference>
<evidence type="ECO:0000259" key="2">
    <source>
        <dbReference type="PROSITE" id="PS50112"/>
    </source>
</evidence>
<dbReference type="Gene3D" id="3.30.450.20">
    <property type="entry name" value="PAS domain"/>
    <property type="match status" value="2"/>
</dbReference>
<dbReference type="AlphaFoldDB" id="I4D0T8"/>
<proteinExistence type="predicted"/>
<feature type="transmembrane region" description="Helical" evidence="1">
    <location>
        <begin position="39"/>
        <end position="61"/>
    </location>
</feature>
<evidence type="ECO:0000259" key="5">
    <source>
        <dbReference type="PROSITE" id="PS50887"/>
    </source>
</evidence>
<feature type="transmembrane region" description="Helical" evidence="1">
    <location>
        <begin position="12"/>
        <end position="33"/>
    </location>
</feature>
<evidence type="ECO:0000313" key="7">
    <source>
        <dbReference type="Proteomes" id="UP000002892"/>
    </source>
</evidence>
<dbReference type="SUPFAM" id="SSF55073">
    <property type="entry name" value="Nucleotide cyclase"/>
    <property type="match status" value="1"/>
</dbReference>
<dbReference type="InterPro" id="IPR035965">
    <property type="entry name" value="PAS-like_dom_sf"/>
</dbReference>
<dbReference type="OrthoDB" id="9798098at2"/>
<dbReference type="CDD" id="cd00130">
    <property type="entry name" value="PAS"/>
    <property type="match status" value="2"/>
</dbReference>
<organism evidence="6 7">
    <name type="scientific">Desulfosporosinus acidiphilus (strain DSM 22704 / JCM 16185 / SJ4)</name>
    <dbReference type="NCBI Taxonomy" id="646529"/>
    <lineage>
        <taxon>Bacteria</taxon>
        <taxon>Bacillati</taxon>
        <taxon>Bacillota</taxon>
        <taxon>Clostridia</taxon>
        <taxon>Eubacteriales</taxon>
        <taxon>Desulfitobacteriaceae</taxon>
        <taxon>Desulfosporosinus</taxon>
    </lineage>
</organism>
<dbReference type="PANTHER" id="PTHR44757:SF2">
    <property type="entry name" value="BIOFILM ARCHITECTURE MAINTENANCE PROTEIN MBAA"/>
    <property type="match status" value="1"/>
</dbReference>
<keyword evidence="7" id="KW-1185">Reference proteome</keyword>
<dbReference type="SMART" id="SM00091">
    <property type="entry name" value="PAS"/>
    <property type="match status" value="2"/>
</dbReference>
<dbReference type="Pfam" id="PF00563">
    <property type="entry name" value="EAL"/>
    <property type="match status" value="1"/>
</dbReference>
<evidence type="ECO:0000259" key="3">
    <source>
        <dbReference type="PROSITE" id="PS50113"/>
    </source>
</evidence>
<gene>
    <name evidence="6" type="ordered locus">Desaci_0340</name>
</gene>
<feature type="domain" description="PAC" evidence="3">
    <location>
        <begin position="279"/>
        <end position="331"/>
    </location>
</feature>
<name>I4D0T8_DESAJ</name>